<protein>
    <submittedName>
        <fullName evidence="1">Uncharacterized protein</fullName>
    </submittedName>
</protein>
<reference evidence="2" key="1">
    <citation type="submission" date="2016-10" db="EMBL/GenBank/DDBJ databases">
        <authorList>
            <person name="Varghese N."/>
            <person name="Submissions S."/>
        </authorList>
    </citation>
    <scope>NUCLEOTIDE SEQUENCE [LARGE SCALE GENOMIC DNA]</scope>
    <source>
        <strain evidence="2">DSM 22703</strain>
    </source>
</reference>
<sequence>MSPGFLLPNLSNKVFVLTSNQSLLNEAVQLLLCVTLSLKYSANIQNGNDREQFSRND</sequence>
<organism evidence="1 2">
    <name type="scientific">Algoriphagus alkaliphilus</name>
    <dbReference type="NCBI Taxonomy" id="279824"/>
    <lineage>
        <taxon>Bacteria</taxon>
        <taxon>Pseudomonadati</taxon>
        <taxon>Bacteroidota</taxon>
        <taxon>Cytophagia</taxon>
        <taxon>Cytophagales</taxon>
        <taxon>Cyclobacteriaceae</taxon>
        <taxon>Algoriphagus</taxon>
    </lineage>
</organism>
<evidence type="ECO:0000313" key="2">
    <source>
        <dbReference type="Proteomes" id="UP000198756"/>
    </source>
</evidence>
<dbReference type="EMBL" id="FMXE01000037">
    <property type="protein sequence ID" value="SDA93839.1"/>
    <property type="molecule type" value="Genomic_DNA"/>
</dbReference>
<name>A0A1G5ZG26_9BACT</name>
<keyword evidence="2" id="KW-1185">Reference proteome</keyword>
<dbReference type="Proteomes" id="UP000198756">
    <property type="component" value="Unassembled WGS sequence"/>
</dbReference>
<accession>A0A1G5ZG26</accession>
<proteinExistence type="predicted"/>
<dbReference type="AlphaFoldDB" id="A0A1G5ZG26"/>
<evidence type="ECO:0000313" key="1">
    <source>
        <dbReference type="EMBL" id="SDA93839.1"/>
    </source>
</evidence>
<gene>
    <name evidence="1" type="ORF">SAMN03080617_03794</name>
</gene>